<keyword evidence="2" id="KW-1133">Transmembrane helix</keyword>
<sequence length="440" mass="46804">MFGRFSFSPQLRRPVIVVPGVVAVLAVVALLIVLATNGGFSGDGDGGASRKKDDGAGQRPGPGHTPKPEHTPKPGDKPRPEPKTEPTLLQQGSGMYPRAIRLAHNGRANGRVLVSTVTHSGGDGFARFQESTDDGASFHRAGTVADPKAAKGRGLCCGVLYELPRRVGDMPAGTLLWAASAGQEEKNRRMTIRVFKSTDLARSWSYLSTVATARADGGLWEPEFSVDADGKLVCHYSDETDPAHSQKLVAARSGDGVSWSPPRDTVASSLGTDRPGMAVVRRLPDGKYVMTYEICSSRGQFDCVAHYRTSPDGWDWGDPAGLGIRPETADGEYFKHAPTLAWAPGKGNSRGKLLLVGQAMYRADGSRAPDSGRVIWTNSDGGRGPWRKVAAPVAVKTSELGPCPNYSSSLVPSADGGHVLEAATDMVQGQCRPYFATRPL</sequence>
<evidence type="ECO:0000259" key="3">
    <source>
        <dbReference type="Pfam" id="PF13088"/>
    </source>
</evidence>
<reference evidence="4 5" key="1">
    <citation type="journal article" date="2019" name="Int. J. Syst. Evol. Microbiol.">
        <title>The Global Catalogue of Microorganisms (GCM) 10K type strain sequencing project: providing services to taxonomists for standard genome sequencing and annotation.</title>
        <authorList>
            <consortium name="The Broad Institute Genomics Platform"/>
            <consortium name="The Broad Institute Genome Sequencing Center for Infectious Disease"/>
            <person name="Wu L."/>
            <person name="Ma J."/>
        </authorList>
    </citation>
    <scope>NUCLEOTIDE SEQUENCE [LARGE SCALE GENOMIC DNA]</scope>
    <source>
        <strain evidence="4 5">JCM 16373</strain>
    </source>
</reference>
<dbReference type="EMBL" id="BAAARJ010000029">
    <property type="protein sequence ID" value="GAA2637124.1"/>
    <property type="molecule type" value="Genomic_DNA"/>
</dbReference>
<dbReference type="CDD" id="cd15482">
    <property type="entry name" value="Sialidase_non-viral"/>
    <property type="match status" value="1"/>
</dbReference>
<dbReference type="SUPFAM" id="SSF50939">
    <property type="entry name" value="Sialidases"/>
    <property type="match status" value="1"/>
</dbReference>
<gene>
    <name evidence="4" type="ORF">GCM10009863_62210</name>
</gene>
<feature type="transmembrane region" description="Helical" evidence="2">
    <location>
        <begin position="15"/>
        <end position="35"/>
    </location>
</feature>
<dbReference type="InterPro" id="IPR036278">
    <property type="entry name" value="Sialidase_sf"/>
</dbReference>
<evidence type="ECO:0000313" key="4">
    <source>
        <dbReference type="EMBL" id="GAA2637124.1"/>
    </source>
</evidence>
<dbReference type="RefSeq" id="WP_344570412.1">
    <property type="nucleotide sequence ID" value="NZ_BAAARJ010000029.1"/>
</dbReference>
<proteinExistence type="predicted"/>
<dbReference type="PANTHER" id="PTHR38792:SF3">
    <property type="entry name" value="BNR_ASP-BOX REPEAT DOMAIN PROTEIN (AFU_ORTHOLOGUE AFUA_7G06430)-RELATED"/>
    <property type="match status" value="1"/>
</dbReference>
<dbReference type="Gene3D" id="2.120.10.10">
    <property type="match status" value="1"/>
</dbReference>
<dbReference type="PANTHER" id="PTHR38792">
    <property type="entry name" value="BNR/ASP-BOX REPEAT DOMAIN PROTEIN (AFU_ORTHOLOGUE AFUA_7G06430)-RELATED"/>
    <property type="match status" value="1"/>
</dbReference>
<dbReference type="Pfam" id="PF13088">
    <property type="entry name" value="BNR_2"/>
    <property type="match status" value="1"/>
</dbReference>
<organism evidence="4 5">
    <name type="scientific">Streptomyces axinellae</name>
    <dbReference type="NCBI Taxonomy" id="552788"/>
    <lineage>
        <taxon>Bacteria</taxon>
        <taxon>Bacillati</taxon>
        <taxon>Actinomycetota</taxon>
        <taxon>Actinomycetes</taxon>
        <taxon>Kitasatosporales</taxon>
        <taxon>Streptomycetaceae</taxon>
        <taxon>Streptomyces</taxon>
    </lineage>
</organism>
<accession>A0ABN3QWG0</accession>
<feature type="region of interest" description="Disordered" evidence="1">
    <location>
        <begin position="253"/>
        <end position="272"/>
    </location>
</feature>
<evidence type="ECO:0000256" key="2">
    <source>
        <dbReference type="SAM" id="Phobius"/>
    </source>
</evidence>
<keyword evidence="2" id="KW-0812">Transmembrane</keyword>
<evidence type="ECO:0000313" key="5">
    <source>
        <dbReference type="Proteomes" id="UP001501447"/>
    </source>
</evidence>
<dbReference type="InterPro" id="IPR011040">
    <property type="entry name" value="Sialidase"/>
</dbReference>
<dbReference type="Proteomes" id="UP001501447">
    <property type="component" value="Unassembled WGS sequence"/>
</dbReference>
<protein>
    <submittedName>
        <fullName evidence="4">Sialidase family protein</fullName>
    </submittedName>
</protein>
<keyword evidence="5" id="KW-1185">Reference proteome</keyword>
<comment type="caution">
    <text evidence="4">The sequence shown here is derived from an EMBL/GenBank/DDBJ whole genome shotgun (WGS) entry which is preliminary data.</text>
</comment>
<name>A0ABN3QWG0_9ACTN</name>
<evidence type="ECO:0000256" key="1">
    <source>
        <dbReference type="SAM" id="MobiDB-lite"/>
    </source>
</evidence>
<keyword evidence="2" id="KW-0472">Membrane</keyword>
<feature type="domain" description="Sialidase" evidence="3">
    <location>
        <begin position="173"/>
        <end position="313"/>
    </location>
</feature>
<feature type="region of interest" description="Disordered" evidence="1">
    <location>
        <begin position="41"/>
        <end position="94"/>
    </location>
</feature>
<feature type="compositionally biased region" description="Basic and acidic residues" evidence="1">
    <location>
        <begin position="66"/>
        <end position="84"/>
    </location>
</feature>